<evidence type="ECO:0000256" key="6">
    <source>
        <dbReference type="SAM" id="MobiDB-lite"/>
    </source>
</evidence>
<evidence type="ECO:0000256" key="3">
    <source>
        <dbReference type="ARBA" id="ARBA00022692"/>
    </source>
</evidence>
<feature type="transmembrane region" description="Helical" evidence="7">
    <location>
        <begin position="154"/>
        <end position="176"/>
    </location>
</feature>
<reference evidence="9 10" key="1">
    <citation type="submission" date="2017-04" db="EMBL/GenBank/DDBJ databases">
        <title>Draft genome of the yeast Clavispora lusitaniae type strain CBS 6936.</title>
        <authorList>
            <person name="Durrens P."/>
            <person name="Klopp C."/>
            <person name="Biteau N."/>
            <person name="Fitton-Ouhabi V."/>
            <person name="Dementhon K."/>
            <person name="Accoceberry I."/>
            <person name="Sherman D.J."/>
            <person name="Noel T."/>
        </authorList>
    </citation>
    <scope>NUCLEOTIDE SEQUENCE [LARGE SCALE GENOMIC DNA]</scope>
    <source>
        <strain evidence="9 10">CBS 6936</strain>
    </source>
</reference>
<protein>
    <submittedName>
        <fullName evidence="9">1,3-beta-glucanosyltransferase</fullName>
    </submittedName>
</protein>
<dbReference type="Pfam" id="PF02656">
    <property type="entry name" value="DUF202"/>
    <property type="match status" value="1"/>
</dbReference>
<keyword evidence="3 7" id="KW-0812">Transmembrane</keyword>
<evidence type="ECO:0000256" key="7">
    <source>
        <dbReference type="SAM" id="Phobius"/>
    </source>
</evidence>
<dbReference type="EMBL" id="LYUB02000004">
    <property type="protein sequence ID" value="OVF09845.1"/>
    <property type="molecule type" value="Genomic_DNA"/>
</dbReference>
<name>A0AA91T3A6_CLALS</name>
<comment type="subcellular location">
    <subcellularLocation>
        <location evidence="1">Cell membrane</location>
        <topology evidence="1">Multi-pass membrane protein</topology>
    </subcellularLocation>
</comment>
<organism evidence="9 10">
    <name type="scientific">Clavispora lusitaniae</name>
    <name type="common">Candida lusitaniae</name>
    <dbReference type="NCBI Taxonomy" id="36911"/>
    <lineage>
        <taxon>Eukaryota</taxon>
        <taxon>Fungi</taxon>
        <taxon>Dikarya</taxon>
        <taxon>Ascomycota</taxon>
        <taxon>Saccharomycotina</taxon>
        <taxon>Pichiomycetes</taxon>
        <taxon>Metschnikowiaceae</taxon>
        <taxon>Clavispora</taxon>
    </lineage>
</organism>
<evidence type="ECO:0000256" key="5">
    <source>
        <dbReference type="ARBA" id="ARBA00023136"/>
    </source>
</evidence>
<evidence type="ECO:0000259" key="8">
    <source>
        <dbReference type="Pfam" id="PF02656"/>
    </source>
</evidence>
<keyword evidence="5 7" id="KW-0472">Membrane</keyword>
<evidence type="ECO:0000313" key="9">
    <source>
        <dbReference type="EMBL" id="OVF09845.1"/>
    </source>
</evidence>
<dbReference type="InterPro" id="IPR003807">
    <property type="entry name" value="DUF202"/>
</dbReference>
<evidence type="ECO:0000256" key="4">
    <source>
        <dbReference type="ARBA" id="ARBA00022989"/>
    </source>
</evidence>
<dbReference type="GO" id="GO:0005886">
    <property type="term" value="C:plasma membrane"/>
    <property type="evidence" value="ECO:0007669"/>
    <property type="project" value="UniProtKB-SubCell"/>
</dbReference>
<keyword evidence="2" id="KW-1003">Cell membrane</keyword>
<feature type="region of interest" description="Disordered" evidence="6">
    <location>
        <begin position="1"/>
        <end position="35"/>
    </location>
</feature>
<evidence type="ECO:0000256" key="2">
    <source>
        <dbReference type="ARBA" id="ARBA00022475"/>
    </source>
</evidence>
<proteinExistence type="predicted"/>
<accession>A0AA91T3A6</accession>
<feature type="transmembrane region" description="Helical" evidence="7">
    <location>
        <begin position="67"/>
        <end position="88"/>
    </location>
</feature>
<evidence type="ECO:0000256" key="1">
    <source>
        <dbReference type="ARBA" id="ARBA00004651"/>
    </source>
</evidence>
<sequence length="182" mass="20209">MNEQLSRRRSSRSVLANSSQQNNAPAPKPEKPNTHDYISVSRFLPRILVLENTNSVARDHMANERTFLAWIRTAFVLLSMGIVFIQMYSIQLRAEAILAHGERHLMLPDKFRSFHALGKPIAVLSGVFSVILIIFGYVRYVAVQSGLQKSVFPATRVIASLVLVATLVLVILALVADVDAVV</sequence>
<gene>
    <name evidence="9" type="ORF">A9F13_04g03597</name>
</gene>
<feature type="transmembrane region" description="Helical" evidence="7">
    <location>
        <begin position="121"/>
        <end position="142"/>
    </location>
</feature>
<feature type="domain" description="DUF202" evidence="8">
    <location>
        <begin position="58"/>
        <end position="144"/>
    </location>
</feature>
<dbReference type="PANTHER" id="PTHR34187:SF2">
    <property type="entry name" value="DUF202 DOMAIN-CONTAINING PROTEIN"/>
    <property type="match status" value="1"/>
</dbReference>
<comment type="caution">
    <text evidence="9">The sequence shown here is derived from an EMBL/GenBank/DDBJ whole genome shotgun (WGS) entry which is preliminary data.</text>
</comment>
<dbReference type="PANTHER" id="PTHR34187">
    <property type="entry name" value="FGR18P"/>
    <property type="match status" value="1"/>
</dbReference>
<dbReference type="AlphaFoldDB" id="A0AA91T3A6"/>
<dbReference type="InterPro" id="IPR052053">
    <property type="entry name" value="IM_YidH-like"/>
</dbReference>
<dbReference type="Proteomes" id="UP000195602">
    <property type="component" value="Unassembled WGS sequence"/>
</dbReference>
<evidence type="ECO:0000313" key="10">
    <source>
        <dbReference type="Proteomes" id="UP000195602"/>
    </source>
</evidence>
<keyword evidence="4 7" id="KW-1133">Transmembrane helix</keyword>
<dbReference type="KEGG" id="clus:A9F13_04g03597"/>